<sequence length="685" mass="73842">MAIKSRAELKARFQTNKIPTQDDFANVIESAINLADDGVRKSLGDPLSVKAGGATQELLAFYESFESWPTPNWKINRKPGANPGFNIATGDGTSRLFIDEKTGAVNIGGINAVRSAEPGMLQVGDDTVTNSNGQLVIARLVDTNRNRAFKIGVTDDCHLCIYDLGHTGNRAHEERLTIEHGGRISVKKGLEVNGLLEVKGDTTISGKLDVNGTVSVNNGLKVKGDTAISGKLDVTGTVSVNDGLKVKGGVIKWGDGALGGDTKDPGIYSTIDGMYMKFATVNAPIKFFNNKAGEQAASGRPNMIIGKNGTVGLGTDNPLTISGCNVLQIGDDSIDGSSGQLIFGRNQGGITRSVRMGVDNYGSFSVGDFGNKDSNPRVYTEYLNIHWETGLVTVKKSLKVDGNVCLGKDDSRDENARLSVGGVVHISGVGTTDFIKKQGCYITWNREGFSGQTHFVNHGGLGVGGFKFENMPAGTTTPKVMAYINHEGNLYLKGDFKGAGSFKESSDVRIKRNILSVDGETDLALLNRLRIKDYDYLGKGTSERRKGIIAQEVEEFIPEAISQDTSFVADIFAAPVKITAMGDEMLLIMAEPHRLVNGDLVRLILPHGDTECAVAVVDEKSFRVTGNANDFKDVLVFGKQVSDFRRVNYNHLFTLNLSATQELSKKIDVLLAWKASLDKKMVMVD</sequence>
<dbReference type="AlphaFoldDB" id="A0A497YD35"/>
<dbReference type="Proteomes" id="UP000273898">
    <property type="component" value="Unassembled WGS sequence"/>
</dbReference>
<gene>
    <name evidence="2" type="ORF">BCL90_0112</name>
    <name evidence="3" type="ORF">E3V97_09015</name>
</gene>
<proteinExistence type="predicted"/>
<dbReference type="GO" id="GO:0043565">
    <property type="term" value="F:sequence-specific DNA binding"/>
    <property type="evidence" value="ECO:0007669"/>
    <property type="project" value="TreeGrafter"/>
</dbReference>
<organism evidence="2 4">
    <name type="scientific">Pedobacter alluvionis</name>
    <dbReference type="NCBI Taxonomy" id="475253"/>
    <lineage>
        <taxon>Bacteria</taxon>
        <taxon>Pseudomonadati</taxon>
        <taxon>Bacteroidota</taxon>
        <taxon>Sphingobacteriia</taxon>
        <taxon>Sphingobacteriales</taxon>
        <taxon>Sphingobacteriaceae</taxon>
        <taxon>Pedobacter</taxon>
    </lineage>
</organism>
<evidence type="ECO:0000313" key="2">
    <source>
        <dbReference type="EMBL" id="RLJ79419.1"/>
    </source>
</evidence>
<name>A0A497YD35_9SPHI</name>
<evidence type="ECO:0000259" key="1">
    <source>
        <dbReference type="PROSITE" id="PS51688"/>
    </source>
</evidence>
<dbReference type="EMBL" id="RCCK01000010">
    <property type="protein sequence ID" value="RLJ79419.1"/>
    <property type="molecule type" value="Genomic_DNA"/>
</dbReference>
<dbReference type="InterPro" id="IPR051577">
    <property type="entry name" value="MRF-like"/>
</dbReference>
<dbReference type="Pfam" id="PF13884">
    <property type="entry name" value="Peptidase_S74"/>
    <property type="match status" value="1"/>
</dbReference>
<dbReference type="PROSITE" id="PS51688">
    <property type="entry name" value="ICA"/>
    <property type="match status" value="1"/>
</dbReference>
<protein>
    <submittedName>
        <fullName evidence="2">Endosialidase-like protein</fullName>
    </submittedName>
    <submittedName>
        <fullName evidence="3">Tail fiber domain-containing protein</fullName>
    </submittedName>
</protein>
<keyword evidence="5" id="KW-1185">Reference proteome</keyword>
<dbReference type="GO" id="GO:0003700">
    <property type="term" value="F:DNA-binding transcription factor activity"/>
    <property type="evidence" value="ECO:0007669"/>
    <property type="project" value="TreeGrafter"/>
</dbReference>
<dbReference type="OrthoDB" id="9793307at2"/>
<dbReference type="GO" id="GO:0016540">
    <property type="term" value="P:protein autoprocessing"/>
    <property type="evidence" value="ECO:0007669"/>
    <property type="project" value="TreeGrafter"/>
</dbReference>
<dbReference type="GO" id="GO:0045893">
    <property type="term" value="P:positive regulation of DNA-templated transcription"/>
    <property type="evidence" value="ECO:0007669"/>
    <property type="project" value="TreeGrafter"/>
</dbReference>
<dbReference type="PANTHER" id="PTHR13029:SF18">
    <property type="entry name" value="MYELIN REGULATORY FACTOR HOMOLOG 1"/>
    <property type="match status" value="1"/>
</dbReference>
<dbReference type="Proteomes" id="UP000297429">
    <property type="component" value="Unassembled WGS sequence"/>
</dbReference>
<evidence type="ECO:0000313" key="3">
    <source>
        <dbReference type="EMBL" id="TFB30768.1"/>
    </source>
</evidence>
<dbReference type="EMBL" id="SOPX01000002">
    <property type="protein sequence ID" value="TFB30768.1"/>
    <property type="molecule type" value="Genomic_DNA"/>
</dbReference>
<accession>A0A497YD35</accession>
<dbReference type="RefSeq" id="WP_121282014.1">
    <property type="nucleotide sequence ID" value="NZ_RCCK01000010.1"/>
</dbReference>
<evidence type="ECO:0000313" key="5">
    <source>
        <dbReference type="Proteomes" id="UP000297429"/>
    </source>
</evidence>
<dbReference type="InterPro" id="IPR030392">
    <property type="entry name" value="S74_ICA"/>
</dbReference>
<feature type="domain" description="Peptidase S74" evidence="1">
    <location>
        <begin position="506"/>
        <end position="674"/>
    </location>
</feature>
<dbReference type="PANTHER" id="PTHR13029">
    <property type="match status" value="1"/>
</dbReference>
<reference evidence="3 5" key="2">
    <citation type="submission" date="2019-03" db="EMBL/GenBank/DDBJ databases">
        <authorList>
            <person name="He R.-H."/>
        </authorList>
    </citation>
    <scope>NUCLEOTIDE SEQUENCE [LARGE SCALE GENOMIC DNA]</scope>
    <source>
        <strain evidence="3 5">DSM 19624</strain>
    </source>
</reference>
<reference evidence="2 4" key="1">
    <citation type="submission" date="2018-10" db="EMBL/GenBank/DDBJ databases">
        <title>Genomic Encyclopedia of Archaeal and Bacterial Type Strains, Phase II (KMG-II): from individual species to whole genera.</title>
        <authorList>
            <person name="Goeker M."/>
        </authorList>
    </citation>
    <scope>NUCLEOTIDE SEQUENCE [LARGE SCALE GENOMIC DNA]</scope>
    <source>
        <strain evidence="2 4">DSM 19624</strain>
    </source>
</reference>
<evidence type="ECO:0000313" key="4">
    <source>
        <dbReference type="Proteomes" id="UP000273898"/>
    </source>
</evidence>
<comment type="caution">
    <text evidence="2">The sequence shown here is derived from an EMBL/GenBank/DDBJ whole genome shotgun (WGS) entry which is preliminary data.</text>
</comment>